<evidence type="ECO:0000256" key="1">
    <source>
        <dbReference type="SAM" id="MobiDB-lite"/>
    </source>
</evidence>
<evidence type="ECO:0000313" key="3">
    <source>
        <dbReference type="Proteomes" id="UP000011205"/>
    </source>
</evidence>
<proteinExistence type="predicted"/>
<comment type="caution">
    <text evidence="2">The sequence shown here is derived from an EMBL/GenBank/DDBJ whole genome shotgun (WGS) entry which is preliminary data.</text>
</comment>
<organism evidence="2 3">
    <name type="scientific">Streptomyces viridochromogenes Tue57</name>
    <dbReference type="NCBI Taxonomy" id="1160705"/>
    <lineage>
        <taxon>Bacteria</taxon>
        <taxon>Bacillati</taxon>
        <taxon>Actinomycetota</taxon>
        <taxon>Actinomycetes</taxon>
        <taxon>Kitasatosporales</taxon>
        <taxon>Streptomycetaceae</taxon>
        <taxon>Streptomyces</taxon>
    </lineage>
</organism>
<reference evidence="2 3" key="1">
    <citation type="journal article" date="2013" name="Genome Announc.">
        <title>Draft Genome Sequence of Streptomyces viridochromogenes Strain Tu57, Producer of Avilamycin.</title>
        <authorList>
            <person name="Gruning B.A."/>
            <person name="Erxleben A."/>
            <person name="Hahnlein A."/>
            <person name="Gunther S."/>
        </authorList>
    </citation>
    <scope>NUCLEOTIDE SEQUENCE [LARGE SCALE GENOMIC DNA]</scope>
    <source>
        <strain evidence="2 3">Tue57</strain>
    </source>
</reference>
<feature type="compositionally biased region" description="Basic and acidic residues" evidence="1">
    <location>
        <begin position="90"/>
        <end position="100"/>
    </location>
</feature>
<sequence length="100" mass="10774">MILLANRAGTINRLESRGNGAHRPIRPPRACRAADLHPLCPAPSGVCRRAGRPRIRTHVPRHSGHPGPNPAPAPRAGKPVGRCPRSAVHWAERKSVDGDE</sequence>
<gene>
    <name evidence="2" type="ORF">STVIR_6481</name>
</gene>
<dbReference type="EMBL" id="AMLP01000205">
    <property type="protein sequence ID" value="ELS52515.1"/>
    <property type="molecule type" value="Genomic_DNA"/>
</dbReference>
<dbReference type="PATRIC" id="fig|1160705.3.peg.6402"/>
<name>L8P7W2_STRVR</name>
<accession>L8P7W2</accession>
<dbReference type="AlphaFoldDB" id="L8P7W2"/>
<evidence type="ECO:0000313" key="2">
    <source>
        <dbReference type="EMBL" id="ELS52515.1"/>
    </source>
</evidence>
<protein>
    <submittedName>
        <fullName evidence="2">Uncharacterized protein</fullName>
    </submittedName>
</protein>
<feature type="region of interest" description="Disordered" evidence="1">
    <location>
        <begin position="57"/>
        <end position="100"/>
    </location>
</feature>
<dbReference type="Proteomes" id="UP000011205">
    <property type="component" value="Unassembled WGS sequence"/>
</dbReference>